<name>A0A8K0ABD7_BRALA</name>
<evidence type="ECO:0000256" key="5">
    <source>
        <dbReference type="SAM" id="SignalP"/>
    </source>
</evidence>
<dbReference type="EMBL" id="OV696693">
    <property type="protein sequence ID" value="CAH1272432.1"/>
    <property type="molecule type" value="Genomic_DNA"/>
</dbReference>
<feature type="domain" description="UDENN" evidence="6">
    <location>
        <begin position="1"/>
        <end position="365"/>
    </location>
</feature>
<comment type="similarity">
    <text evidence="2">Belongs to the DENND10 family.</text>
</comment>
<evidence type="ECO:0000259" key="6">
    <source>
        <dbReference type="PROSITE" id="PS50211"/>
    </source>
</evidence>
<dbReference type="PANTHER" id="PTHR28544">
    <property type="entry name" value="PROTEIN FAM45A-RELATED"/>
    <property type="match status" value="1"/>
</dbReference>
<evidence type="ECO:0000313" key="7">
    <source>
        <dbReference type="EMBL" id="CAH1272432.1"/>
    </source>
</evidence>
<keyword evidence="8" id="KW-1185">Reference proteome</keyword>
<dbReference type="GO" id="GO:0031267">
    <property type="term" value="F:small GTPase binding"/>
    <property type="evidence" value="ECO:0007669"/>
    <property type="project" value="TreeGrafter"/>
</dbReference>
<keyword evidence="3" id="KW-0344">Guanine-nucleotide releasing factor</keyword>
<dbReference type="AlphaFoldDB" id="A0A8K0ABD7"/>
<dbReference type="GO" id="GO:0015031">
    <property type="term" value="P:protein transport"/>
    <property type="evidence" value="ECO:0007669"/>
    <property type="project" value="TreeGrafter"/>
</dbReference>
<dbReference type="PROSITE" id="PS50211">
    <property type="entry name" value="DENN"/>
    <property type="match status" value="1"/>
</dbReference>
<feature type="chain" id="PRO_5035482775" evidence="5">
    <location>
        <begin position="24"/>
        <end position="365"/>
    </location>
</feature>
<sequence>MFSPGAAMLGPFKMAALADLVAAALIERDTSGDVLWTWSYPSVSPQQRDLLTRKSQLAADPANTPSFMYGQWQRQWYYIKSAQVQEGDPLPKVTHFSLVIVSKDFNPEKYETFSRILCKAYSRTGSPAAMLQFYLAVVTRGSCQSEENGTFLVKEFDPRKAYATGSVKDIVNRFGVESILIYTAILLKKKLVIYHPYLDGLLETVRAFPAFVWHRQNWTILYTNVDLVEEELEDLKSSGHYIAGFTDPMVESRTDLYDVFVNLSDGEISVAAHAKESMAMGKIHKDIAMAMVQCAEDDGMENQQVIKEIAKKTKELLNKVKSLATPAEEGGKPLITLDALRERKMAPANENFLFSLAAAEGLAEL</sequence>
<dbReference type="InterPro" id="IPR042431">
    <property type="entry name" value="FAM45"/>
</dbReference>
<comment type="subcellular location">
    <subcellularLocation>
        <location evidence="1">Late endosome</location>
    </subcellularLocation>
</comment>
<keyword evidence="5" id="KW-0732">Signal</keyword>
<organism evidence="7 8">
    <name type="scientific">Branchiostoma lanceolatum</name>
    <name type="common">Common lancelet</name>
    <name type="synonym">Amphioxus lanceolatum</name>
    <dbReference type="NCBI Taxonomy" id="7740"/>
    <lineage>
        <taxon>Eukaryota</taxon>
        <taxon>Metazoa</taxon>
        <taxon>Chordata</taxon>
        <taxon>Cephalochordata</taxon>
        <taxon>Leptocardii</taxon>
        <taxon>Amphioxiformes</taxon>
        <taxon>Branchiostomatidae</taxon>
        <taxon>Branchiostoma</taxon>
    </lineage>
</organism>
<protein>
    <submittedName>
        <fullName evidence="7">FAM45A protein</fullName>
    </submittedName>
</protein>
<dbReference type="GO" id="GO:2000641">
    <property type="term" value="P:regulation of early endosome to late endosome transport"/>
    <property type="evidence" value="ECO:0007669"/>
    <property type="project" value="TreeGrafter"/>
</dbReference>
<proteinExistence type="inferred from homology"/>
<dbReference type="OrthoDB" id="66409at2759"/>
<dbReference type="GO" id="GO:0005770">
    <property type="term" value="C:late endosome"/>
    <property type="evidence" value="ECO:0007669"/>
    <property type="project" value="UniProtKB-SubCell"/>
</dbReference>
<dbReference type="GO" id="GO:0005085">
    <property type="term" value="F:guanyl-nucleotide exchange factor activity"/>
    <property type="evidence" value="ECO:0007669"/>
    <property type="project" value="UniProtKB-KW"/>
</dbReference>
<dbReference type="InterPro" id="IPR037516">
    <property type="entry name" value="Tripartite_DENN"/>
</dbReference>
<dbReference type="Pfam" id="PF08616">
    <property type="entry name" value="SPA"/>
    <property type="match status" value="1"/>
</dbReference>
<evidence type="ECO:0000256" key="1">
    <source>
        <dbReference type="ARBA" id="ARBA00004603"/>
    </source>
</evidence>
<reference evidence="7" key="1">
    <citation type="submission" date="2022-01" db="EMBL/GenBank/DDBJ databases">
        <authorList>
            <person name="Braso-Vives M."/>
        </authorList>
    </citation>
    <scope>NUCLEOTIDE SEQUENCE</scope>
</reference>
<keyword evidence="4" id="KW-0967">Endosome</keyword>
<evidence type="ECO:0000256" key="4">
    <source>
        <dbReference type="ARBA" id="ARBA00022753"/>
    </source>
</evidence>
<dbReference type="Proteomes" id="UP000838412">
    <property type="component" value="Chromosome 8"/>
</dbReference>
<evidence type="ECO:0000256" key="3">
    <source>
        <dbReference type="ARBA" id="ARBA00022658"/>
    </source>
</evidence>
<dbReference type="PANTHER" id="PTHR28544:SF1">
    <property type="entry name" value="DENN DOMAIN-CONTAINING PROTEIN 10-RELATED"/>
    <property type="match status" value="1"/>
</dbReference>
<evidence type="ECO:0000313" key="8">
    <source>
        <dbReference type="Proteomes" id="UP000838412"/>
    </source>
</evidence>
<evidence type="ECO:0000256" key="2">
    <source>
        <dbReference type="ARBA" id="ARBA00008641"/>
    </source>
</evidence>
<gene>
    <name evidence="7" type="primary">FAM45A</name>
    <name evidence="7" type="ORF">BLAG_LOCUS24073</name>
</gene>
<feature type="signal peptide" evidence="5">
    <location>
        <begin position="1"/>
        <end position="23"/>
    </location>
</feature>
<accession>A0A8K0ABD7</accession>